<dbReference type="SMART" id="SM00088">
    <property type="entry name" value="PINT"/>
    <property type="match status" value="1"/>
</dbReference>
<feature type="domain" description="PCI" evidence="6">
    <location>
        <begin position="203"/>
        <end position="366"/>
    </location>
</feature>
<dbReference type="AlphaFoldDB" id="A0A0D0AFY7"/>
<dbReference type="InterPro" id="IPR045237">
    <property type="entry name" value="COPS7/eIF3m"/>
</dbReference>
<dbReference type="OrthoDB" id="10267031at2759"/>
<dbReference type="InterPro" id="IPR027528">
    <property type="entry name" value="eIF3m"/>
</dbReference>
<keyword evidence="2 5" id="KW-0963">Cytoplasm</keyword>
<dbReference type="GO" id="GO:0071541">
    <property type="term" value="C:eukaryotic translation initiation factor 3 complex, eIF3m"/>
    <property type="evidence" value="ECO:0007669"/>
    <property type="project" value="UniProtKB-UniRule"/>
</dbReference>
<evidence type="ECO:0000259" key="6">
    <source>
        <dbReference type="PROSITE" id="PS50250"/>
    </source>
</evidence>
<accession>A0A0D0AFY7</accession>
<dbReference type="PANTHER" id="PTHR15350:SF2">
    <property type="entry name" value="EUKARYOTIC TRANSLATION INITIATION FACTOR 3 SUBUNIT M"/>
    <property type="match status" value="1"/>
</dbReference>
<dbReference type="PANTHER" id="PTHR15350">
    <property type="entry name" value="COP9 SIGNALOSOME COMPLEX SUBUNIT 7/DENDRITIC CELL PROTEIN GA17"/>
    <property type="match status" value="1"/>
</dbReference>
<dbReference type="Proteomes" id="UP000054485">
    <property type="component" value="Unassembled WGS sequence"/>
</dbReference>
<comment type="subcellular location">
    <subcellularLocation>
        <location evidence="5">Cytoplasm</location>
    </subcellularLocation>
</comment>
<dbReference type="Pfam" id="PF01399">
    <property type="entry name" value="PCI"/>
    <property type="match status" value="1"/>
</dbReference>
<comment type="subunit">
    <text evidence="5">Component of the eukaryotic translation initiation factor 3 (eIF-3) complex.</text>
</comment>
<dbReference type="InterPro" id="IPR016024">
    <property type="entry name" value="ARM-type_fold"/>
</dbReference>
<proteinExistence type="inferred from homology"/>
<dbReference type="InterPro" id="IPR000717">
    <property type="entry name" value="PCI_dom"/>
</dbReference>
<keyword evidence="3 5" id="KW-0396">Initiation factor</keyword>
<evidence type="ECO:0000256" key="4">
    <source>
        <dbReference type="ARBA" id="ARBA00022917"/>
    </source>
</evidence>
<reference evidence="8" key="2">
    <citation type="submission" date="2015-01" db="EMBL/GenBank/DDBJ databases">
        <title>Evolutionary Origins and Diversification of the Mycorrhizal Mutualists.</title>
        <authorList>
            <consortium name="DOE Joint Genome Institute"/>
            <consortium name="Mycorrhizal Genomics Consortium"/>
            <person name="Kohler A."/>
            <person name="Kuo A."/>
            <person name="Nagy L.G."/>
            <person name="Floudas D."/>
            <person name="Copeland A."/>
            <person name="Barry K.W."/>
            <person name="Cichocki N."/>
            <person name="Veneault-Fourrey C."/>
            <person name="LaButti K."/>
            <person name="Lindquist E.A."/>
            <person name="Lipzen A."/>
            <person name="Lundell T."/>
            <person name="Morin E."/>
            <person name="Murat C."/>
            <person name="Riley R."/>
            <person name="Ohm R."/>
            <person name="Sun H."/>
            <person name="Tunlid A."/>
            <person name="Henrissat B."/>
            <person name="Grigoriev I.V."/>
            <person name="Hibbett D.S."/>
            <person name="Martin F."/>
        </authorList>
    </citation>
    <scope>NUCLEOTIDE SEQUENCE [LARGE SCALE GENOMIC DNA]</scope>
    <source>
        <strain evidence="8">UH-Slu-Lm8-n1</strain>
    </source>
</reference>
<dbReference type="GO" id="GO:0016282">
    <property type="term" value="C:eukaryotic 43S preinitiation complex"/>
    <property type="evidence" value="ECO:0007669"/>
    <property type="project" value="UniProtKB-UniRule"/>
</dbReference>
<sequence>MVSADSVSVFAEGTFEEQTQELVDYATRSSPEDERATALRLFQDIAKPAEGAKPNEKDQERRRNALIFVLDQTKSLGDGSEQEIEGYFNLLFSHLLTLWPTNSSEIKHHISSLLGVLTSPPSEHPSVRYRVISNLFNATPRNSALRLPIYTALLQVAVTNGELETLRLSRKDVEQWLQEWDISSEERSQFLKSIVDAFIQSGQPEAAYNYTLSYVSSLPSSSPEGQSAAIDAIALALRLPSLFDLDPLFKLDAVVSAKDHELFSLLQVFLNSGLPEFYSWLESHPAVLEKYELDRAQLERKIRLLSFASLGFAHVGHDLPYSEVASTLQIDLSQVEKWAIDVIRTGLLSGKLSQTTQSLHVYRSSARTFEREQWEALEKRLIAWKAGLASVLEVVTSAQKRGNGSAVSEVVQQVTQTGESVQVDVA</sequence>
<comment type="similarity">
    <text evidence="1">Belongs to the CSN7/EIF3M family. CSN7 subfamily.</text>
</comment>
<dbReference type="SUPFAM" id="SSF48371">
    <property type="entry name" value="ARM repeat"/>
    <property type="match status" value="1"/>
</dbReference>
<evidence type="ECO:0000256" key="1">
    <source>
        <dbReference type="ARBA" id="ARBA00008482"/>
    </source>
</evidence>
<evidence type="ECO:0000313" key="8">
    <source>
        <dbReference type="Proteomes" id="UP000054485"/>
    </source>
</evidence>
<dbReference type="HAMAP" id="MF_03012">
    <property type="entry name" value="eIF3m"/>
    <property type="match status" value="1"/>
</dbReference>
<dbReference type="STRING" id="930992.A0A0D0AFY7"/>
<evidence type="ECO:0000256" key="2">
    <source>
        <dbReference type="ARBA" id="ARBA00022490"/>
    </source>
</evidence>
<name>A0A0D0AFY7_9AGAM</name>
<comment type="function">
    <text evidence="5">Component of the eukaryotic translation initiation factor 3 (eIF-3) complex, which is involved in protein synthesis of a specialized repertoire of mRNAs and, together with other initiation factors, stimulates binding of mRNA and methionyl-tRNAi to the 40S ribosome. The eIF-3 complex specifically targets and initiates translation of a subset of mRNAs involved in cell proliferation.</text>
</comment>
<dbReference type="Pfam" id="PF18005">
    <property type="entry name" value="eIF3m_C_helix"/>
    <property type="match status" value="1"/>
</dbReference>
<dbReference type="GO" id="GO:0003743">
    <property type="term" value="F:translation initiation factor activity"/>
    <property type="evidence" value="ECO:0007669"/>
    <property type="project" value="UniProtKB-UniRule"/>
</dbReference>
<protein>
    <recommendedName>
        <fullName evidence="5">Eukaryotic translation initiation factor 3 subunit M</fullName>
        <shortName evidence="5">eIF3m</shortName>
    </recommendedName>
</protein>
<evidence type="ECO:0000256" key="5">
    <source>
        <dbReference type="HAMAP-Rule" id="MF_03012"/>
    </source>
</evidence>
<comment type="similarity">
    <text evidence="5">Belongs to the eIF-3 subunit M family.</text>
</comment>
<dbReference type="GO" id="GO:0033290">
    <property type="term" value="C:eukaryotic 48S preinitiation complex"/>
    <property type="evidence" value="ECO:0007669"/>
    <property type="project" value="UniProtKB-UniRule"/>
</dbReference>
<reference evidence="7 8" key="1">
    <citation type="submission" date="2014-04" db="EMBL/GenBank/DDBJ databases">
        <authorList>
            <consortium name="DOE Joint Genome Institute"/>
            <person name="Kuo A."/>
            <person name="Ruytinx J."/>
            <person name="Rineau F."/>
            <person name="Colpaert J."/>
            <person name="Kohler A."/>
            <person name="Nagy L.G."/>
            <person name="Floudas D."/>
            <person name="Copeland A."/>
            <person name="Barry K.W."/>
            <person name="Cichocki N."/>
            <person name="Veneault-Fourrey C."/>
            <person name="LaButti K."/>
            <person name="Lindquist E.A."/>
            <person name="Lipzen A."/>
            <person name="Lundell T."/>
            <person name="Morin E."/>
            <person name="Murat C."/>
            <person name="Sun H."/>
            <person name="Tunlid A."/>
            <person name="Henrissat B."/>
            <person name="Grigoriev I.V."/>
            <person name="Hibbett D.S."/>
            <person name="Martin F."/>
            <person name="Nordberg H.P."/>
            <person name="Cantor M.N."/>
            <person name="Hua S.X."/>
        </authorList>
    </citation>
    <scope>NUCLEOTIDE SEQUENCE [LARGE SCALE GENOMIC DNA]</scope>
    <source>
        <strain evidence="7 8">UH-Slu-Lm8-n1</strain>
    </source>
</reference>
<dbReference type="InterPro" id="IPR040750">
    <property type="entry name" value="eIF3m_C_helix"/>
</dbReference>
<evidence type="ECO:0000256" key="3">
    <source>
        <dbReference type="ARBA" id="ARBA00022540"/>
    </source>
</evidence>
<gene>
    <name evidence="7" type="ORF">CY34DRAFT_806962</name>
</gene>
<evidence type="ECO:0000313" key="7">
    <source>
        <dbReference type="EMBL" id="KIK40666.1"/>
    </source>
</evidence>
<dbReference type="HOGENOM" id="CLU_035254_3_0_1"/>
<keyword evidence="4 5" id="KW-0648">Protein biosynthesis</keyword>
<dbReference type="GO" id="GO:0001732">
    <property type="term" value="P:formation of cytoplasmic translation initiation complex"/>
    <property type="evidence" value="ECO:0007669"/>
    <property type="project" value="UniProtKB-UniRule"/>
</dbReference>
<dbReference type="FunCoup" id="A0A0D0AFY7">
    <property type="interactions" value="662"/>
</dbReference>
<organism evidence="7 8">
    <name type="scientific">Suillus luteus UH-Slu-Lm8-n1</name>
    <dbReference type="NCBI Taxonomy" id="930992"/>
    <lineage>
        <taxon>Eukaryota</taxon>
        <taxon>Fungi</taxon>
        <taxon>Dikarya</taxon>
        <taxon>Basidiomycota</taxon>
        <taxon>Agaricomycotina</taxon>
        <taxon>Agaricomycetes</taxon>
        <taxon>Agaricomycetidae</taxon>
        <taxon>Boletales</taxon>
        <taxon>Suillineae</taxon>
        <taxon>Suillaceae</taxon>
        <taxon>Suillus</taxon>
    </lineage>
</organism>
<keyword evidence="8" id="KW-1185">Reference proteome</keyword>
<dbReference type="EMBL" id="KN835294">
    <property type="protein sequence ID" value="KIK40666.1"/>
    <property type="molecule type" value="Genomic_DNA"/>
</dbReference>
<dbReference type="PROSITE" id="PS50250">
    <property type="entry name" value="PCI"/>
    <property type="match status" value="1"/>
</dbReference>
<dbReference type="InParanoid" id="A0A0D0AFY7"/>